<gene>
    <name evidence="2" type="ORF">CXB51_003228</name>
</gene>
<feature type="region of interest" description="Disordered" evidence="1">
    <location>
        <begin position="55"/>
        <end position="79"/>
    </location>
</feature>
<feature type="compositionally biased region" description="Polar residues" evidence="1">
    <location>
        <begin position="60"/>
        <end position="76"/>
    </location>
</feature>
<dbReference type="OrthoDB" id="1937287at2759"/>
<evidence type="ECO:0000256" key="1">
    <source>
        <dbReference type="SAM" id="MobiDB-lite"/>
    </source>
</evidence>
<dbReference type="PANTHER" id="PTHR33067:SF35">
    <property type="entry name" value="ASPARTIC PEPTIDASE DDI1-TYPE DOMAIN-CONTAINING PROTEIN"/>
    <property type="match status" value="1"/>
</dbReference>
<protein>
    <submittedName>
        <fullName evidence="2">Uncharacterized protein</fullName>
    </submittedName>
</protein>
<dbReference type="PANTHER" id="PTHR33067">
    <property type="entry name" value="RNA-DIRECTED DNA POLYMERASE-RELATED"/>
    <property type="match status" value="1"/>
</dbReference>
<sequence length="342" mass="38768">MRCDPSGGGVHTEYQPFNLTTEKEQVNYMGNNNFRSQNNPYSNTYNAGWKNHPNFYWGGQENQRPQNPQGFQQPHYQQEKKPNLEEMLSKFISVSKTRFQNTETALKNQQAMIQGLKTQIGQLSKLISERPQGSLPSNTEPNPREQFNAINMQDKEGFVEPELELRQQNVVSKGNGEFAQLFYRIGYLTIERSREFYNSLLNGSLDVNHALADLGASINVMPYKMLKQLGLGKPKQTRMSIQLADKTIRFPRGIIEDVLLKIDKFIFPIDFVVLDIEEDNNTPLILGRPFLAIAKTIIDVGTGELTLRVGDKTITLQACNSGNTSNIEGNCPHQSTETDNMM</sequence>
<accession>A0A8J5Z5S3</accession>
<dbReference type="AlphaFoldDB" id="A0A8J5Z5S3"/>
<proteinExistence type="predicted"/>
<name>A0A8J5Z5S3_9ROSI</name>
<dbReference type="Gene3D" id="2.40.70.10">
    <property type="entry name" value="Acid Proteases"/>
    <property type="match status" value="1"/>
</dbReference>
<dbReference type="CDD" id="cd00303">
    <property type="entry name" value="retropepsin_like"/>
    <property type="match status" value="1"/>
</dbReference>
<reference evidence="2 3" key="1">
    <citation type="journal article" date="2021" name="bioRxiv">
        <title>The Gossypium anomalum genome as a resource for cotton improvement and evolutionary analysis of hybrid incompatibility.</title>
        <authorList>
            <person name="Grover C.E."/>
            <person name="Yuan D."/>
            <person name="Arick M.A."/>
            <person name="Miller E.R."/>
            <person name="Hu G."/>
            <person name="Peterson D.G."/>
            <person name="Wendel J.F."/>
            <person name="Udall J.A."/>
        </authorList>
    </citation>
    <scope>NUCLEOTIDE SEQUENCE [LARGE SCALE GENOMIC DNA]</scope>
    <source>
        <strain evidence="2">JFW-Udall</strain>
        <tissue evidence="2">Leaf</tissue>
    </source>
</reference>
<comment type="caution">
    <text evidence="2">The sequence shown here is derived from an EMBL/GenBank/DDBJ whole genome shotgun (WGS) entry which is preliminary data.</text>
</comment>
<evidence type="ECO:0000313" key="2">
    <source>
        <dbReference type="EMBL" id="KAG8501134.1"/>
    </source>
</evidence>
<dbReference type="EMBL" id="JAHUZN010000002">
    <property type="protein sequence ID" value="KAG8501134.1"/>
    <property type="molecule type" value="Genomic_DNA"/>
</dbReference>
<dbReference type="Pfam" id="PF13650">
    <property type="entry name" value="Asp_protease_2"/>
    <property type="match status" value="1"/>
</dbReference>
<organism evidence="2 3">
    <name type="scientific">Gossypium anomalum</name>
    <dbReference type="NCBI Taxonomy" id="47600"/>
    <lineage>
        <taxon>Eukaryota</taxon>
        <taxon>Viridiplantae</taxon>
        <taxon>Streptophyta</taxon>
        <taxon>Embryophyta</taxon>
        <taxon>Tracheophyta</taxon>
        <taxon>Spermatophyta</taxon>
        <taxon>Magnoliopsida</taxon>
        <taxon>eudicotyledons</taxon>
        <taxon>Gunneridae</taxon>
        <taxon>Pentapetalae</taxon>
        <taxon>rosids</taxon>
        <taxon>malvids</taxon>
        <taxon>Malvales</taxon>
        <taxon>Malvaceae</taxon>
        <taxon>Malvoideae</taxon>
        <taxon>Gossypium</taxon>
    </lineage>
</organism>
<keyword evidence="3" id="KW-1185">Reference proteome</keyword>
<evidence type="ECO:0000313" key="3">
    <source>
        <dbReference type="Proteomes" id="UP000701853"/>
    </source>
</evidence>
<dbReference type="Proteomes" id="UP000701853">
    <property type="component" value="Chromosome 2"/>
</dbReference>
<dbReference type="InterPro" id="IPR021109">
    <property type="entry name" value="Peptidase_aspartic_dom_sf"/>
</dbReference>